<comment type="caution">
    <text evidence="2">The sequence shown here is derived from an EMBL/GenBank/DDBJ whole genome shotgun (WGS) entry which is preliminary data.</text>
</comment>
<gene>
    <name evidence="2" type="ORF">BaRGS_00008254</name>
</gene>
<dbReference type="Proteomes" id="UP001519460">
    <property type="component" value="Unassembled WGS sequence"/>
</dbReference>
<protein>
    <submittedName>
        <fullName evidence="2">Uncharacterized protein</fullName>
    </submittedName>
</protein>
<proteinExistence type="predicted"/>
<evidence type="ECO:0000313" key="3">
    <source>
        <dbReference type="Proteomes" id="UP001519460"/>
    </source>
</evidence>
<reference evidence="2 3" key="1">
    <citation type="journal article" date="2023" name="Sci. Data">
        <title>Genome assembly of the Korean intertidal mud-creeper Batillaria attramentaria.</title>
        <authorList>
            <person name="Patra A.K."/>
            <person name="Ho P.T."/>
            <person name="Jun S."/>
            <person name="Lee S.J."/>
            <person name="Kim Y."/>
            <person name="Won Y.J."/>
        </authorList>
    </citation>
    <scope>NUCLEOTIDE SEQUENCE [LARGE SCALE GENOMIC DNA]</scope>
    <source>
        <strain evidence="2">Wonlab-2016</strain>
    </source>
</reference>
<evidence type="ECO:0000256" key="1">
    <source>
        <dbReference type="SAM" id="MobiDB-lite"/>
    </source>
</evidence>
<evidence type="ECO:0000313" key="2">
    <source>
        <dbReference type="EMBL" id="KAK7500347.1"/>
    </source>
</evidence>
<dbReference type="EMBL" id="JACVVK020000037">
    <property type="protein sequence ID" value="KAK7500347.1"/>
    <property type="molecule type" value="Genomic_DNA"/>
</dbReference>
<feature type="compositionally biased region" description="Low complexity" evidence="1">
    <location>
        <begin position="17"/>
        <end position="30"/>
    </location>
</feature>
<sequence length="95" mass="9947">MVTEESLEENHGKLLEGRGSSGSSQSIKSLGNKRRCPEEEWFGTGCSGILMDAVRVGASHKQHTPDPSAGLWAREWTVARGGPPATAAGTEAIAG</sequence>
<name>A0ABD0LLX0_9CAEN</name>
<organism evidence="2 3">
    <name type="scientific">Batillaria attramentaria</name>
    <dbReference type="NCBI Taxonomy" id="370345"/>
    <lineage>
        <taxon>Eukaryota</taxon>
        <taxon>Metazoa</taxon>
        <taxon>Spiralia</taxon>
        <taxon>Lophotrochozoa</taxon>
        <taxon>Mollusca</taxon>
        <taxon>Gastropoda</taxon>
        <taxon>Caenogastropoda</taxon>
        <taxon>Sorbeoconcha</taxon>
        <taxon>Cerithioidea</taxon>
        <taxon>Batillariidae</taxon>
        <taxon>Batillaria</taxon>
    </lineage>
</organism>
<dbReference type="AlphaFoldDB" id="A0ABD0LLX0"/>
<accession>A0ABD0LLX0</accession>
<feature type="region of interest" description="Disordered" evidence="1">
    <location>
        <begin position="1"/>
        <end position="36"/>
    </location>
</feature>
<keyword evidence="3" id="KW-1185">Reference proteome</keyword>